<dbReference type="PANTHER" id="PTHR11820">
    <property type="entry name" value="ACYLPYRUVASE"/>
    <property type="match status" value="1"/>
</dbReference>
<feature type="domain" description="Fumarylacetoacetase-like C-terminal" evidence="2">
    <location>
        <begin position="31"/>
        <end position="230"/>
    </location>
</feature>
<dbReference type="EMBL" id="JBHLTN010000010">
    <property type="protein sequence ID" value="MFC0592119.1"/>
    <property type="molecule type" value="Genomic_DNA"/>
</dbReference>
<accession>A0ABV6PRD3</accession>
<dbReference type="PANTHER" id="PTHR11820:SF90">
    <property type="entry name" value="FLUTATHIONE S-TRANSFERASE"/>
    <property type="match status" value="1"/>
</dbReference>
<protein>
    <submittedName>
        <fullName evidence="3">Fumarylacetoacetate hydrolase family protein</fullName>
    </submittedName>
</protein>
<organism evidence="3 4">
    <name type="scientific">Ottowia pentelensis</name>
    <dbReference type="NCBI Taxonomy" id="511108"/>
    <lineage>
        <taxon>Bacteria</taxon>
        <taxon>Pseudomonadati</taxon>
        <taxon>Pseudomonadota</taxon>
        <taxon>Betaproteobacteria</taxon>
        <taxon>Burkholderiales</taxon>
        <taxon>Comamonadaceae</taxon>
        <taxon>Ottowia</taxon>
    </lineage>
</organism>
<keyword evidence="4" id="KW-1185">Reference proteome</keyword>
<dbReference type="Proteomes" id="UP001589834">
    <property type="component" value="Unassembled WGS sequence"/>
</dbReference>
<gene>
    <name evidence="3" type="ORF">ACFFGG_06075</name>
</gene>
<dbReference type="InterPro" id="IPR011234">
    <property type="entry name" value="Fumarylacetoacetase-like_C"/>
</dbReference>
<evidence type="ECO:0000313" key="4">
    <source>
        <dbReference type="Proteomes" id="UP001589834"/>
    </source>
</evidence>
<dbReference type="InterPro" id="IPR036663">
    <property type="entry name" value="Fumarylacetoacetase_C_sf"/>
</dbReference>
<dbReference type="Gene3D" id="3.90.850.10">
    <property type="entry name" value="Fumarylacetoacetase-like, C-terminal domain"/>
    <property type="match status" value="1"/>
</dbReference>
<keyword evidence="1" id="KW-0479">Metal-binding</keyword>
<proteinExistence type="predicted"/>
<sequence length="235" mass="25478">MNAASYLWAPPAVASAAVQGSAQRLPVNRLFFVGRNYHAHAAEMGKPVDKSVERPFYFTKSPTTLTPSGSTTPYPSETNNYHYEMELVLAIGKAGFRIPAKQAHEHVYGYACGLDMTRRDLQLVARDKGRPWDLGKDVEHSSVISEIVPMPGRVIACGAITLSVDGQVRQQSSIDKLIWNIREIVADLSLFYHLQPGDLIYTGTPEGVGPVVTGNHLAGHIEGVGEITLTIGPAA</sequence>
<evidence type="ECO:0000313" key="3">
    <source>
        <dbReference type="EMBL" id="MFC0592119.1"/>
    </source>
</evidence>
<keyword evidence="3" id="KW-0378">Hydrolase</keyword>
<name>A0ABV6PRD3_9BURK</name>
<comment type="caution">
    <text evidence="3">The sequence shown here is derived from an EMBL/GenBank/DDBJ whole genome shotgun (WGS) entry which is preliminary data.</text>
</comment>
<evidence type="ECO:0000256" key="1">
    <source>
        <dbReference type="ARBA" id="ARBA00022723"/>
    </source>
</evidence>
<dbReference type="RefSeq" id="WP_377481030.1">
    <property type="nucleotide sequence ID" value="NZ_JBHLTN010000010.1"/>
</dbReference>
<dbReference type="Pfam" id="PF01557">
    <property type="entry name" value="FAA_hydrolase"/>
    <property type="match status" value="1"/>
</dbReference>
<reference evidence="3 4" key="1">
    <citation type="submission" date="2024-09" db="EMBL/GenBank/DDBJ databases">
        <authorList>
            <person name="Sun Q."/>
            <person name="Mori K."/>
        </authorList>
    </citation>
    <scope>NUCLEOTIDE SEQUENCE [LARGE SCALE GENOMIC DNA]</scope>
    <source>
        <strain evidence="3 4">NCAIM B.02336</strain>
    </source>
</reference>
<dbReference type="SUPFAM" id="SSF56529">
    <property type="entry name" value="FAH"/>
    <property type="match status" value="1"/>
</dbReference>
<evidence type="ECO:0000259" key="2">
    <source>
        <dbReference type="Pfam" id="PF01557"/>
    </source>
</evidence>
<dbReference type="GO" id="GO:0016787">
    <property type="term" value="F:hydrolase activity"/>
    <property type="evidence" value="ECO:0007669"/>
    <property type="project" value="UniProtKB-KW"/>
</dbReference>